<evidence type="ECO:0000313" key="9">
    <source>
        <dbReference type="Proteomes" id="UP000469125"/>
    </source>
</evidence>
<dbReference type="PANTHER" id="PTHR42852:SF6">
    <property type="entry name" value="THIOL:DISULFIDE INTERCHANGE PROTEIN DSBE"/>
    <property type="match status" value="1"/>
</dbReference>
<evidence type="ECO:0000256" key="4">
    <source>
        <dbReference type="ARBA" id="ARBA00023157"/>
    </source>
</evidence>
<name>A0A6N8FCF9_9BACI</name>
<keyword evidence="3" id="KW-0735">Signal-anchor</keyword>
<gene>
    <name evidence="8" type="primary">resA</name>
    <name evidence="8" type="ORF">GMD78_02305</name>
</gene>
<protein>
    <submittedName>
        <fullName evidence="8">Thiol-disulfide oxidoreductase ResA</fullName>
    </submittedName>
</protein>
<evidence type="ECO:0000256" key="6">
    <source>
        <dbReference type="SAM" id="Phobius"/>
    </source>
</evidence>
<dbReference type="InterPro" id="IPR036249">
    <property type="entry name" value="Thioredoxin-like_sf"/>
</dbReference>
<feature type="transmembrane region" description="Helical" evidence="6">
    <location>
        <begin position="18"/>
        <end position="37"/>
    </location>
</feature>
<dbReference type="NCBIfam" id="NF002854">
    <property type="entry name" value="PRK03147.1"/>
    <property type="match status" value="1"/>
</dbReference>
<evidence type="ECO:0000256" key="3">
    <source>
        <dbReference type="ARBA" id="ARBA00022968"/>
    </source>
</evidence>
<dbReference type="PROSITE" id="PS51352">
    <property type="entry name" value="THIOREDOXIN_2"/>
    <property type="match status" value="1"/>
</dbReference>
<feature type="domain" description="Thioredoxin" evidence="7">
    <location>
        <begin position="47"/>
        <end position="189"/>
    </location>
</feature>
<dbReference type="Proteomes" id="UP000469125">
    <property type="component" value="Unassembled WGS sequence"/>
</dbReference>
<evidence type="ECO:0000259" key="7">
    <source>
        <dbReference type="PROSITE" id="PS51352"/>
    </source>
</evidence>
<keyword evidence="5" id="KW-0676">Redox-active center</keyword>
<evidence type="ECO:0000313" key="8">
    <source>
        <dbReference type="EMBL" id="MUK87233.1"/>
    </source>
</evidence>
<keyword evidence="4" id="KW-1015">Disulfide bond</keyword>
<keyword evidence="6" id="KW-0472">Membrane</keyword>
<dbReference type="PANTHER" id="PTHR42852">
    <property type="entry name" value="THIOL:DISULFIDE INTERCHANGE PROTEIN DSBE"/>
    <property type="match status" value="1"/>
</dbReference>
<dbReference type="RefSeq" id="WP_155666735.1">
    <property type="nucleotide sequence ID" value="NZ_WOCA01000001.1"/>
</dbReference>
<evidence type="ECO:0000256" key="2">
    <source>
        <dbReference type="ARBA" id="ARBA00022748"/>
    </source>
</evidence>
<dbReference type="Gene3D" id="3.40.30.10">
    <property type="entry name" value="Glutaredoxin"/>
    <property type="match status" value="1"/>
</dbReference>
<dbReference type="InterPro" id="IPR013766">
    <property type="entry name" value="Thioredoxin_domain"/>
</dbReference>
<keyword evidence="9" id="KW-1185">Reference proteome</keyword>
<evidence type="ECO:0000256" key="1">
    <source>
        <dbReference type="ARBA" id="ARBA00004196"/>
    </source>
</evidence>
<keyword evidence="6" id="KW-1133">Transmembrane helix</keyword>
<dbReference type="GO" id="GO:0030313">
    <property type="term" value="C:cell envelope"/>
    <property type="evidence" value="ECO:0007669"/>
    <property type="project" value="UniProtKB-SubCell"/>
</dbReference>
<dbReference type="SUPFAM" id="SSF52833">
    <property type="entry name" value="Thioredoxin-like"/>
    <property type="match status" value="1"/>
</dbReference>
<dbReference type="GO" id="GO:0016209">
    <property type="term" value="F:antioxidant activity"/>
    <property type="evidence" value="ECO:0007669"/>
    <property type="project" value="InterPro"/>
</dbReference>
<dbReference type="GO" id="GO:0016491">
    <property type="term" value="F:oxidoreductase activity"/>
    <property type="evidence" value="ECO:0007669"/>
    <property type="project" value="InterPro"/>
</dbReference>
<comment type="caution">
    <text evidence="8">The sequence shown here is derived from an EMBL/GenBank/DDBJ whole genome shotgun (WGS) entry which is preliminary data.</text>
</comment>
<organism evidence="8 9">
    <name type="scientific">Ornithinibacillus caprae</name>
    <dbReference type="NCBI Taxonomy" id="2678566"/>
    <lineage>
        <taxon>Bacteria</taxon>
        <taxon>Bacillati</taxon>
        <taxon>Bacillota</taxon>
        <taxon>Bacilli</taxon>
        <taxon>Bacillales</taxon>
        <taxon>Bacillaceae</taxon>
        <taxon>Ornithinibacillus</taxon>
    </lineage>
</organism>
<dbReference type="CDD" id="cd02966">
    <property type="entry name" value="TlpA_like_family"/>
    <property type="match status" value="1"/>
</dbReference>
<dbReference type="Pfam" id="PF00578">
    <property type="entry name" value="AhpC-TSA"/>
    <property type="match status" value="1"/>
</dbReference>
<dbReference type="GO" id="GO:0017004">
    <property type="term" value="P:cytochrome complex assembly"/>
    <property type="evidence" value="ECO:0007669"/>
    <property type="project" value="UniProtKB-KW"/>
</dbReference>
<comment type="subcellular location">
    <subcellularLocation>
        <location evidence="1">Cell envelope</location>
    </subcellularLocation>
</comment>
<dbReference type="InterPro" id="IPR050553">
    <property type="entry name" value="Thioredoxin_ResA/DsbE_sf"/>
</dbReference>
<keyword evidence="2" id="KW-0201">Cytochrome c-type biogenesis</keyword>
<dbReference type="EMBL" id="WOCA01000001">
    <property type="protein sequence ID" value="MUK87233.1"/>
    <property type="molecule type" value="Genomic_DNA"/>
</dbReference>
<proteinExistence type="predicted"/>
<accession>A0A6N8FCF9</accession>
<sequence length="190" mass="22059">MSLDERKSNKIKKKRNRFIFRTVILAVMLVAIIYALVSNMDKDNTIYRVGDQAPDFQLEQINHNNEIETIRLSDYEGKGVMLNFWGTWCPPCEAEMPYMQELYPKYKEKGIEIIAVDLNDTRLNVKQFIDKYELTFPVPFDNKGVVSDLYKIGPMPTTYFISPDGEIVEKVEGGLTLEKLEGYFQEILPE</sequence>
<dbReference type="InterPro" id="IPR017937">
    <property type="entry name" value="Thioredoxin_CS"/>
</dbReference>
<dbReference type="AlphaFoldDB" id="A0A6N8FCF9"/>
<evidence type="ECO:0000256" key="5">
    <source>
        <dbReference type="ARBA" id="ARBA00023284"/>
    </source>
</evidence>
<reference evidence="8 9" key="1">
    <citation type="submission" date="2019-11" db="EMBL/GenBank/DDBJ databases">
        <authorList>
            <person name="Li X."/>
        </authorList>
    </citation>
    <scope>NUCLEOTIDE SEQUENCE [LARGE SCALE GENOMIC DNA]</scope>
    <source>
        <strain evidence="8 9">L9</strain>
    </source>
</reference>
<dbReference type="PROSITE" id="PS00194">
    <property type="entry name" value="THIOREDOXIN_1"/>
    <property type="match status" value="1"/>
</dbReference>
<dbReference type="InterPro" id="IPR000866">
    <property type="entry name" value="AhpC/TSA"/>
</dbReference>
<keyword evidence="6" id="KW-0812">Transmembrane</keyword>